<dbReference type="Proteomes" id="UP000260680">
    <property type="component" value="Unassembled WGS sequence"/>
</dbReference>
<evidence type="ECO:0000256" key="3">
    <source>
        <dbReference type="ARBA" id="ARBA00022691"/>
    </source>
</evidence>
<gene>
    <name evidence="5" type="ORF">DS742_20845</name>
    <name evidence="4" type="ORF">LAD12857_16830</name>
</gene>
<dbReference type="CDD" id="cd02440">
    <property type="entry name" value="AdoMet_MTases"/>
    <property type="match status" value="1"/>
</dbReference>
<evidence type="ECO:0000313" key="4">
    <source>
        <dbReference type="EMBL" id="GLB29760.1"/>
    </source>
</evidence>
<dbReference type="InterPro" id="IPR002935">
    <property type="entry name" value="SAM_O-MeTrfase"/>
</dbReference>
<evidence type="ECO:0000256" key="1">
    <source>
        <dbReference type="ARBA" id="ARBA00022603"/>
    </source>
</evidence>
<keyword evidence="1" id="KW-0489">Methyltransferase</keyword>
<dbReference type="Proteomes" id="UP001419084">
    <property type="component" value="Unassembled WGS sequence"/>
</dbReference>
<reference evidence="5 6" key="1">
    <citation type="submission" date="2018-07" db="EMBL/GenBank/DDBJ databases">
        <title>New species, Clostridium PI-S10-A1B.</title>
        <authorList>
            <person name="Krishna G."/>
            <person name="Summeta K."/>
            <person name="Shikha S."/>
            <person name="Prabhu P.B."/>
            <person name="Suresh K."/>
        </authorList>
    </citation>
    <scope>NUCLEOTIDE SEQUENCE [LARGE SCALE GENOMIC DNA]</scope>
    <source>
        <strain evidence="5 6">PI-S10-A1B</strain>
    </source>
</reference>
<dbReference type="RefSeq" id="WP_117418893.1">
    <property type="nucleotide sequence ID" value="NZ_BRPJ01000030.1"/>
</dbReference>
<dbReference type="EMBL" id="BRPJ01000030">
    <property type="protein sequence ID" value="GLB29760.1"/>
    <property type="molecule type" value="Genomic_DNA"/>
</dbReference>
<evidence type="ECO:0000256" key="2">
    <source>
        <dbReference type="ARBA" id="ARBA00022679"/>
    </source>
</evidence>
<keyword evidence="2" id="KW-0808">Transferase</keyword>
<dbReference type="PANTHER" id="PTHR43167:SF1">
    <property type="entry name" value="PUTATIVE (AFU_ORTHOLOGUE AFUA_6G01830)-RELATED"/>
    <property type="match status" value="1"/>
</dbReference>
<organism evidence="5 6">
    <name type="scientific">Lacrimispora amygdalina</name>
    <dbReference type="NCBI Taxonomy" id="253257"/>
    <lineage>
        <taxon>Bacteria</taxon>
        <taxon>Bacillati</taxon>
        <taxon>Bacillota</taxon>
        <taxon>Clostridia</taxon>
        <taxon>Lachnospirales</taxon>
        <taxon>Lachnospiraceae</taxon>
        <taxon>Lacrimispora</taxon>
    </lineage>
</organism>
<accession>A0A3E2N7E5</accession>
<name>A0A3E2N7E5_9FIRM</name>
<evidence type="ECO:0000313" key="7">
    <source>
        <dbReference type="Proteomes" id="UP001419084"/>
    </source>
</evidence>
<dbReference type="OrthoDB" id="9799672at2"/>
<dbReference type="Gene3D" id="3.40.50.150">
    <property type="entry name" value="Vaccinia Virus protein VP39"/>
    <property type="match status" value="1"/>
</dbReference>
<comment type="caution">
    <text evidence="5">The sequence shown here is derived from an EMBL/GenBank/DDBJ whole genome shotgun (WGS) entry which is preliminary data.</text>
</comment>
<dbReference type="SUPFAM" id="SSF53335">
    <property type="entry name" value="S-adenosyl-L-methionine-dependent methyltransferases"/>
    <property type="match status" value="1"/>
</dbReference>
<dbReference type="AlphaFoldDB" id="A0A3E2N7E5"/>
<dbReference type="GO" id="GO:0032259">
    <property type="term" value="P:methylation"/>
    <property type="evidence" value="ECO:0007669"/>
    <property type="project" value="UniProtKB-KW"/>
</dbReference>
<proteinExistence type="predicted"/>
<sequence length="219" mass="24411">MRKELDLETDTLERYQTYIEDLYSVTASLRKKEFVSKTGWKDFVPVVDDDTARFLQLILQMKKPKNILEIGTSIGFSAISMALIAREYGGTITTIEFDPTAAAQAKINFVRSGVDSTIQILEGDACQIVPGFSDASFDFIFQDVDKQLYPILLKDCIRILKPGGVFAADDALFPVMDLDPKWYDQVEPVGEFNHLVANSQELSSTLLPIGDGMIVAVKK</sequence>
<evidence type="ECO:0000313" key="5">
    <source>
        <dbReference type="EMBL" id="RFZ76927.1"/>
    </source>
</evidence>
<dbReference type="InterPro" id="IPR029063">
    <property type="entry name" value="SAM-dependent_MTases_sf"/>
</dbReference>
<evidence type="ECO:0000313" key="6">
    <source>
        <dbReference type="Proteomes" id="UP000260680"/>
    </source>
</evidence>
<dbReference type="PANTHER" id="PTHR43167">
    <property type="entry name" value="PUTATIVE (AFU_ORTHOLOGUE AFUA_6G01830)-RELATED"/>
    <property type="match status" value="1"/>
</dbReference>
<protein>
    <submittedName>
        <fullName evidence="5">O-methyltransferase</fullName>
    </submittedName>
</protein>
<dbReference type="EMBL" id="QOHO01000071">
    <property type="protein sequence ID" value="RFZ76927.1"/>
    <property type="molecule type" value="Genomic_DNA"/>
</dbReference>
<dbReference type="Pfam" id="PF01596">
    <property type="entry name" value="Methyltransf_3"/>
    <property type="match status" value="1"/>
</dbReference>
<dbReference type="GO" id="GO:0008171">
    <property type="term" value="F:O-methyltransferase activity"/>
    <property type="evidence" value="ECO:0007669"/>
    <property type="project" value="InterPro"/>
</dbReference>
<keyword evidence="7" id="KW-1185">Reference proteome</keyword>
<dbReference type="PROSITE" id="PS51682">
    <property type="entry name" value="SAM_OMT_I"/>
    <property type="match status" value="1"/>
</dbReference>
<keyword evidence="3" id="KW-0949">S-adenosyl-L-methionine</keyword>
<reference evidence="4 7" key="2">
    <citation type="journal article" date="2024" name="Int. J. Syst. Evol. Microbiol.">
        <title>Lacrimispora brassicae sp. nov. isolated from fermented cabbage, and proposal of Clostridium indicum Gundawar et al. 2019 and Clostridium methoxybenzovorans Mechichi et al. 1999 as heterotypic synonyms of Lacrimispora amygdalina (Parshina et al. 2003) Haas and Blanchard 2020 and Lacrimispora indolis (McClung and McCoy 1957) Haas and Blanchard 2020, respectively.</title>
        <authorList>
            <person name="Kobayashi H."/>
            <person name="Tanizawa Y."/>
            <person name="Sakamoto M."/>
            <person name="Ohkuma M."/>
            <person name="Tohno M."/>
        </authorList>
    </citation>
    <scope>NUCLEOTIDE SEQUENCE [LARGE SCALE GENOMIC DNA]</scope>
    <source>
        <strain evidence="4 7">DSM 12857</strain>
    </source>
</reference>